<dbReference type="InterPro" id="IPR050747">
    <property type="entry name" value="Mitochondrial_chaperone_BCS1"/>
</dbReference>
<comment type="similarity">
    <text evidence="2">Belongs to the AAA ATPase family. BCS1 subfamily.</text>
</comment>
<evidence type="ECO:0000256" key="1">
    <source>
        <dbReference type="ARBA" id="ARBA00001946"/>
    </source>
</evidence>
<proteinExistence type="inferred from homology"/>
<evidence type="ECO:0000256" key="2">
    <source>
        <dbReference type="ARBA" id="ARBA00007448"/>
    </source>
</evidence>
<comment type="caution">
    <text evidence="7">The sequence shown here is derived from an EMBL/GenBank/DDBJ whole genome shotgun (WGS) entry which is preliminary data.</text>
</comment>
<evidence type="ECO:0000313" key="8">
    <source>
        <dbReference type="Proteomes" id="UP001151760"/>
    </source>
</evidence>
<dbReference type="InterPro" id="IPR058017">
    <property type="entry name" value="At3g28540-like_C"/>
</dbReference>
<accession>A0ABQ5DDC2</accession>
<dbReference type="SUPFAM" id="SSF52540">
    <property type="entry name" value="P-loop containing nucleoside triphosphate hydrolases"/>
    <property type="match status" value="1"/>
</dbReference>
<name>A0ABQ5DDC2_9ASTR</name>
<reference evidence="7" key="2">
    <citation type="submission" date="2022-01" db="EMBL/GenBank/DDBJ databases">
        <authorList>
            <person name="Yamashiro T."/>
            <person name="Shiraishi A."/>
            <person name="Satake H."/>
            <person name="Nakayama K."/>
        </authorList>
    </citation>
    <scope>NUCLEOTIDE SEQUENCE</scope>
</reference>
<dbReference type="Pfam" id="PF25568">
    <property type="entry name" value="AAA_lid_At3g28540"/>
    <property type="match status" value="1"/>
</dbReference>
<organism evidence="7 8">
    <name type="scientific">Tanacetum coccineum</name>
    <dbReference type="NCBI Taxonomy" id="301880"/>
    <lineage>
        <taxon>Eukaryota</taxon>
        <taxon>Viridiplantae</taxon>
        <taxon>Streptophyta</taxon>
        <taxon>Embryophyta</taxon>
        <taxon>Tracheophyta</taxon>
        <taxon>Spermatophyta</taxon>
        <taxon>Magnoliopsida</taxon>
        <taxon>eudicotyledons</taxon>
        <taxon>Gunneridae</taxon>
        <taxon>Pentapetalae</taxon>
        <taxon>asterids</taxon>
        <taxon>campanulids</taxon>
        <taxon>Asterales</taxon>
        <taxon>Asteraceae</taxon>
        <taxon>Asteroideae</taxon>
        <taxon>Anthemideae</taxon>
        <taxon>Anthemidinae</taxon>
        <taxon>Tanacetum</taxon>
    </lineage>
</organism>
<evidence type="ECO:0000256" key="3">
    <source>
        <dbReference type="ARBA" id="ARBA00022801"/>
    </source>
</evidence>
<protein>
    <submittedName>
        <fullName evidence="7">AAA-ATPase-like protein</fullName>
    </submittedName>
</protein>
<gene>
    <name evidence="7" type="ORF">Tco_0936792</name>
</gene>
<evidence type="ECO:0000313" key="7">
    <source>
        <dbReference type="EMBL" id="GJT36927.1"/>
    </source>
</evidence>
<dbReference type="Gene3D" id="3.40.50.300">
    <property type="entry name" value="P-loop containing nucleotide triphosphate hydrolases"/>
    <property type="match status" value="1"/>
</dbReference>
<dbReference type="Pfam" id="PF14363">
    <property type="entry name" value="AAA_assoc"/>
    <property type="match status" value="1"/>
</dbReference>
<comment type="catalytic activity">
    <reaction evidence="5">
        <text>ATP + H2O = ADP + phosphate + H(+)</text>
        <dbReference type="Rhea" id="RHEA:13065"/>
        <dbReference type="ChEBI" id="CHEBI:15377"/>
        <dbReference type="ChEBI" id="CHEBI:15378"/>
        <dbReference type="ChEBI" id="CHEBI:30616"/>
        <dbReference type="ChEBI" id="CHEBI:43474"/>
        <dbReference type="ChEBI" id="CHEBI:456216"/>
    </reaction>
</comment>
<reference evidence="7" key="1">
    <citation type="journal article" date="2022" name="Int. J. Mol. Sci.">
        <title>Draft Genome of Tanacetum Coccineum: Genomic Comparison of Closely Related Tanacetum-Family Plants.</title>
        <authorList>
            <person name="Yamashiro T."/>
            <person name="Shiraishi A."/>
            <person name="Nakayama K."/>
            <person name="Satake H."/>
        </authorList>
    </citation>
    <scope>NUCLEOTIDE SEQUENCE</scope>
</reference>
<dbReference type="SMART" id="SM00382">
    <property type="entry name" value="AAA"/>
    <property type="match status" value="1"/>
</dbReference>
<dbReference type="InterPro" id="IPR003593">
    <property type="entry name" value="AAA+_ATPase"/>
</dbReference>
<dbReference type="PANTHER" id="PTHR23070">
    <property type="entry name" value="BCS1 AAA-TYPE ATPASE"/>
    <property type="match status" value="1"/>
</dbReference>
<feature type="domain" description="AAA+ ATPase" evidence="6">
    <location>
        <begin position="230"/>
        <end position="358"/>
    </location>
</feature>
<keyword evidence="8" id="KW-1185">Reference proteome</keyword>
<comment type="cofactor">
    <cofactor evidence="1">
        <name>Mg(2+)</name>
        <dbReference type="ChEBI" id="CHEBI:18420"/>
    </cofactor>
</comment>
<keyword evidence="3" id="KW-0378">Hydrolase</keyword>
<dbReference type="EMBL" id="BQNB010015181">
    <property type="protein sequence ID" value="GJT36927.1"/>
    <property type="molecule type" value="Genomic_DNA"/>
</dbReference>
<evidence type="ECO:0000256" key="4">
    <source>
        <dbReference type="ARBA" id="ARBA00022842"/>
    </source>
</evidence>
<dbReference type="InterPro" id="IPR003959">
    <property type="entry name" value="ATPase_AAA_core"/>
</dbReference>
<sequence>MGVLILSFVVIVLVIAVRLFLYRTAITLRLKEWGHWVEDRIHVHQTLKVPELNENSQENIFYRKVSTYLNSLSTIEDSDFTNLISGKKPNSVVLSLDDDQIVADTFLGARLSWTNEHINDKINKKTFILKIKKKDKRRILQAYIQHIYRTSEDIETRCKELKLYMNTMTMTSSTSACDNRIVNRWSSVRLSHPATLETIAMDSDLKKKVKSDLELFLKSKQYYHRLGRVWKRSYLLYGPSGTGKSSFISAIAKFISYDVYDIDLSKVKDDSDLKMLLLQTTSRSVIVVEDLDRFVTSNNSSLSGISLSGILNFMDGILNSCCGDEKIMIFTMNNKEKIDQAVLRPGRIDVHLYFPLCNFNSFKTLANNCLGLKDHKLFSQVEEIFLTGATISPAEMSELMISNRGSPGRALRSVITALQINGDARLSSSGKNGMLLPDDTSSVAEDSNVYVMDGSCSVPVVKEIQKLYGLLRMKSGKKVGPSDQFSGSIERSR</sequence>
<dbReference type="Pfam" id="PF00004">
    <property type="entry name" value="AAA"/>
    <property type="match status" value="1"/>
</dbReference>
<evidence type="ECO:0000256" key="5">
    <source>
        <dbReference type="ARBA" id="ARBA00049360"/>
    </source>
</evidence>
<dbReference type="InterPro" id="IPR027417">
    <property type="entry name" value="P-loop_NTPase"/>
</dbReference>
<evidence type="ECO:0000259" key="6">
    <source>
        <dbReference type="SMART" id="SM00382"/>
    </source>
</evidence>
<keyword evidence="4" id="KW-0460">Magnesium</keyword>
<dbReference type="Proteomes" id="UP001151760">
    <property type="component" value="Unassembled WGS sequence"/>
</dbReference>
<dbReference type="InterPro" id="IPR025753">
    <property type="entry name" value="AAA_N_dom"/>
</dbReference>